<keyword evidence="3" id="KW-1185">Reference proteome</keyword>
<dbReference type="InParanoid" id="A2EPD3"/>
<organism evidence="2 3">
    <name type="scientific">Trichomonas vaginalis (strain ATCC PRA-98 / G3)</name>
    <dbReference type="NCBI Taxonomy" id="412133"/>
    <lineage>
        <taxon>Eukaryota</taxon>
        <taxon>Metamonada</taxon>
        <taxon>Parabasalia</taxon>
        <taxon>Trichomonadida</taxon>
        <taxon>Trichomonadidae</taxon>
        <taxon>Trichomonas</taxon>
    </lineage>
</organism>
<reference evidence="2" key="1">
    <citation type="submission" date="2006-10" db="EMBL/GenBank/DDBJ databases">
        <authorList>
            <person name="Amadeo P."/>
            <person name="Zhao Q."/>
            <person name="Wortman J."/>
            <person name="Fraser-Liggett C."/>
            <person name="Carlton J."/>
        </authorList>
    </citation>
    <scope>NUCLEOTIDE SEQUENCE</scope>
    <source>
        <strain evidence="2">G3</strain>
    </source>
</reference>
<evidence type="ECO:0000313" key="3">
    <source>
        <dbReference type="Proteomes" id="UP000001542"/>
    </source>
</evidence>
<protein>
    <submittedName>
        <fullName evidence="2">Uncharacterized protein</fullName>
    </submittedName>
</protein>
<dbReference type="KEGG" id="tva:4763384"/>
<name>A2EPD3_TRIV3</name>
<feature type="region of interest" description="Disordered" evidence="1">
    <location>
        <begin position="197"/>
        <end position="263"/>
    </location>
</feature>
<dbReference type="VEuPathDB" id="TrichDB:TVAG_081100"/>
<dbReference type="VEuPathDB" id="TrichDB:TVAGG3_0679900"/>
<dbReference type="RefSeq" id="XP_001317741.1">
    <property type="nucleotide sequence ID" value="XM_001317706.1"/>
</dbReference>
<sequence>MAEPEFIWVFSSDFEEDDDLDMIDDILYDVEESYDISQCDESKMISFLRKHNYDIDLLIDAGLNGEFGEFVSLNEDYEAEISSNGKVRVKKVSLTQNKQPVKTSAKASKKRPNKQSEAPNLEPIQLTFFGTQDSDATALINRVFGGKGSFSIRNREFKYDLIENNEEYIPTVANPVFVFNAINNSLRSDLMSIPQTLIPPNQVVDPDKSKPNQEVDPNNSDLNQEVDPDKSELNQEVDPDKSELNQEVDPNNSDLNQEEDKANEYPKPVYKKAIYIVLNKFDLVPKDQMEKLFNTTSARIRDIMKCNNLRNFHIIPISTAKDTNIFTKGYTFYQGDQFSKLLNFSL</sequence>
<feature type="region of interest" description="Disordered" evidence="1">
    <location>
        <begin position="96"/>
        <end position="122"/>
    </location>
</feature>
<gene>
    <name evidence="2" type="ORF">TVAG_081100</name>
</gene>
<dbReference type="EMBL" id="DS113447">
    <property type="protein sequence ID" value="EAY05518.1"/>
    <property type="molecule type" value="Genomic_DNA"/>
</dbReference>
<dbReference type="Proteomes" id="UP000001542">
    <property type="component" value="Unassembled WGS sequence"/>
</dbReference>
<dbReference type="Gene3D" id="3.40.50.300">
    <property type="entry name" value="P-loop containing nucleotide triphosphate hydrolases"/>
    <property type="match status" value="1"/>
</dbReference>
<reference evidence="2" key="2">
    <citation type="journal article" date="2007" name="Science">
        <title>Draft genome sequence of the sexually transmitted pathogen Trichomonas vaginalis.</title>
        <authorList>
            <person name="Carlton J.M."/>
            <person name="Hirt R.P."/>
            <person name="Silva J.C."/>
            <person name="Delcher A.L."/>
            <person name="Schatz M."/>
            <person name="Zhao Q."/>
            <person name="Wortman J.R."/>
            <person name="Bidwell S.L."/>
            <person name="Alsmark U.C.M."/>
            <person name="Besteiro S."/>
            <person name="Sicheritz-Ponten T."/>
            <person name="Noel C.J."/>
            <person name="Dacks J.B."/>
            <person name="Foster P.G."/>
            <person name="Simillion C."/>
            <person name="Van de Peer Y."/>
            <person name="Miranda-Saavedra D."/>
            <person name="Barton G.J."/>
            <person name="Westrop G.D."/>
            <person name="Mueller S."/>
            <person name="Dessi D."/>
            <person name="Fiori P.L."/>
            <person name="Ren Q."/>
            <person name="Paulsen I."/>
            <person name="Zhang H."/>
            <person name="Bastida-Corcuera F.D."/>
            <person name="Simoes-Barbosa A."/>
            <person name="Brown M.T."/>
            <person name="Hayes R.D."/>
            <person name="Mukherjee M."/>
            <person name="Okumura C.Y."/>
            <person name="Schneider R."/>
            <person name="Smith A.J."/>
            <person name="Vanacova S."/>
            <person name="Villalvazo M."/>
            <person name="Haas B.J."/>
            <person name="Pertea M."/>
            <person name="Feldblyum T.V."/>
            <person name="Utterback T.R."/>
            <person name="Shu C.L."/>
            <person name="Osoegawa K."/>
            <person name="de Jong P.J."/>
            <person name="Hrdy I."/>
            <person name="Horvathova L."/>
            <person name="Zubacova Z."/>
            <person name="Dolezal P."/>
            <person name="Malik S.B."/>
            <person name="Logsdon J.M. Jr."/>
            <person name="Henze K."/>
            <person name="Gupta A."/>
            <person name="Wang C.C."/>
            <person name="Dunne R.L."/>
            <person name="Upcroft J.A."/>
            <person name="Upcroft P."/>
            <person name="White O."/>
            <person name="Salzberg S.L."/>
            <person name="Tang P."/>
            <person name="Chiu C.-H."/>
            <person name="Lee Y.-S."/>
            <person name="Embley T.M."/>
            <person name="Coombs G.H."/>
            <person name="Mottram J.C."/>
            <person name="Tachezy J."/>
            <person name="Fraser-Liggett C.M."/>
            <person name="Johnson P.J."/>
        </authorList>
    </citation>
    <scope>NUCLEOTIDE SEQUENCE [LARGE SCALE GENOMIC DNA]</scope>
    <source>
        <strain evidence="2">G3</strain>
    </source>
</reference>
<accession>A2EPD3</accession>
<dbReference type="InterPro" id="IPR027417">
    <property type="entry name" value="P-loop_NTPase"/>
</dbReference>
<dbReference type="OrthoDB" id="9886755at2759"/>
<dbReference type="AlphaFoldDB" id="A2EPD3"/>
<evidence type="ECO:0000313" key="2">
    <source>
        <dbReference type="EMBL" id="EAY05518.1"/>
    </source>
</evidence>
<feature type="compositionally biased region" description="Basic and acidic residues" evidence="1">
    <location>
        <begin position="227"/>
        <end position="244"/>
    </location>
</feature>
<proteinExistence type="predicted"/>
<evidence type="ECO:0000256" key="1">
    <source>
        <dbReference type="SAM" id="MobiDB-lite"/>
    </source>
</evidence>
<feature type="compositionally biased region" description="Polar residues" evidence="1">
    <location>
        <begin position="96"/>
        <end position="106"/>
    </location>
</feature>